<evidence type="ECO:0000256" key="1">
    <source>
        <dbReference type="SAM" id="MobiDB-lite"/>
    </source>
</evidence>
<protein>
    <submittedName>
        <fullName evidence="2">Uncharacterized protein</fullName>
    </submittedName>
</protein>
<reference evidence="2" key="1">
    <citation type="submission" date="2022-12" db="EMBL/GenBank/DDBJ databases">
        <title>Bacterial isolates from different developmental stages of Nematostella vectensis.</title>
        <authorList>
            <person name="Fraune S."/>
        </authorList>
    </citation>
    <scope>NUCLEOTIDE SEQUENCE</scope>
    <source>
        <strain evidence="2">G21630-S1</strain>
    </source>
</reference>
<organism evidence="2 3">
    <name type="scientific">Kiloniella laminariae</name>
    <dbReference type="NCBI Taxonomy" id="454162"/>
    <lineage>
        <taxon>Bacteria</taxon>
        <taxon>Pseudomonadati</taxon>
        <taxon>Pseudomonadota</taxon>
        <taxon>Alphaproteobacteria</taxon>
        <taxon>Rhodospirillales</taxon>
        <taxon>Kiloniellaceae</taxon>
        <taxon>Kiloniella</taxon>
    </lineage>
</organism>
<dbReference type="RefSeq" id="WP_269423712.1">
    <property type="nucleotide sequence ID" value="NZ_JAPWGY010000003.1"/>
</dbReference>
<comment type="caution">
    <text evidence="2">The sequence shown here is derived from an EMBL/GenBank/DDBJ whole genome shotgun (WGS) entry which is preliminary data.</text>
</comment>
<accession>A0ABT4LMG6</accession>
<feature type="compositionally biased region" description="Basic and acidic residues" evidence="1">
    <location>
        <begin position="35"/>
        <end position="45"/>
    </location>
</feature>
<dbReference type="Proteomes" id="UP001069802">
    <property type="component" value="Unassembled WGS sequence"/>
</dbReference>
<evidence type="ECO:0000313" key="3">
    <source>
        <dbReference type="Proteomes" id="UP001069802"/>
    </source>
</evidence>
<keyword evidence="3" id="KW-1185">Reference proteome</keyword>
<feature type="region of interest" description="Disordered" evidence="1">
    <location>
        <begin position="18"/>
        <end position="45"/>
    </location>
</feature>
<gene>
    <name evidence="2" type="ORF">O4H49_12305</name>
</gene>
<proteinExistence type="predicted"/>
<name>A0ABT4LMG6_9PROT</name>
<dbReference type="EMBL" id="JAPWGY010000003">
    <property type="protein sequence ID" value="MCZ4281566.1"/>
    <property type="molecule type" value="Genomic_DNA"/>
</dbReference>
<sequence>MSVNLDIVSLSNVSGYGAQGLGAPVTTPDTTVSEKTNKTAGDRGKEDRFSSAFKITLSEEAKALIARMEGAIRQPGDVRFEDLSAEEQSRVRALEQQLTQIYGTLPDRKLDEDQKIAMSDIHVEINELLGFRPKVIDPSHHTLVQRLEQEADRLLSDPAKLLSETEERQLAVIYSHLESLQGVSSVSYQTPEHLSEEIAHLQSRLDQIYGISDIKLPNSDEMKQATQIFKDLSGIYDGAFKRMMKLDGPE</sequence>
<evidence type="ECO:0000313" key="2">
    <source>
        <dbReference type="EMBL" id="MCZ4281566.1"/>
    </source>
</evidence>